<keyword evidence="2" id="KW-1185">Reference proteome</keyword>
<protein>
    <submittedName>
        <fullName evidence="1">Uncharacterized protein</fullName>
    </submittedName>
</protein>
<evidence type="ECO:0000313" key="2">
    <source>
        <dbReference type="Proteomes" id="UP000075809"/>
    </source>
</evidence>
<organism evidence="1 2">
    <name type="scientific">Mycetomoellerius zeteki</name>
    <dbReference type="NCBI Taxonomy" id="64791"/>
    <lineage>
        <taxon>Eukaryota</taxon>
        <taxon>Metazoa</taxon>
        <taxon>Ecdysozoa</taxon>
        <taxon>Arthropoda</taxon>
        <taxon>Hexapoda</taxon>
        <taxon>Insecta</taxon>
        <taxon>Pterygota</taxon>
        <taxon>Neoptera</taxon>
        <taxon>Endopterygota</taxon>
        <taxon>Hymenoptera</taxon>
        <taxon>Apocrita</taxon>
        <taxon>Aculeata</taxon>
        <taxon>Formicoidea</taxon>
        <taxon>Formicidae</taxon>
        <taxon>Myrmicinae</taxon>
        <taxon>Mycetomoellerius</taxon>
    </lineage>
</organism>
<name>A0A151WJE7_9HYME</name>
<sequence length="101" mass="11455">MDKPKTFNDLVRRSSIVGVEETSVQDILRNPYYFKITLGYMGLARLETESGRDPKKDLHVLDEGVNERVRIVASINAKPTNLFVRRTTSRPQSGLSSRCSQ</sequence>
<dbReference type="AlphaFoldDB" id="A0A151WJE7"/>
<reference evidence="1 2" key="1">
    <citation type="submission" date="2015-09" db="EMBL/GenBank/DDBJ databases">
        <title>Trachymyrmex zeteki WGS genome.</title>
        <authorList>
            <person name="Nygaard S."/>
            <person name="Hu H."/>
            <person name="Boomsma J."/>
            <person name="Zhang G."/>
        </authorList>
    </citation>
    <scope>NUCLEOTIDE SEQUENCE [LARGE SCALE GENOMIC DNA]</scope>
    <source>
        <strain evidence="1">Tzet28-1</strain>
        <tissue evidence="1">Whole body</tissue>
    </source>
</reference>
<gene>
    <name evidence="1" type="ORF">ALC60_12913</name>
</gene>
<evidence type="ECO:0000313" key="1">
    <source>
        <dbReference type="EMBL" id="KYQ47954.1"/>
    </source>
</evidence>
<proteinExistence type="predicted"/>
<dbReference type="Proteomes" id="UP000075809">
    <property type="component" value="Unassembled WGS sequence"/>
</dbReference>
<dbReference type="EMBL" id="KQ983039">
    <property type="protein sequence ID" value="KYQ47954.1"/>
    <property type="molecule type" value="Genomic_DNA"/>
</dbReference>
<accession>A0A151WJE7</accession>